<reference evidence="1 2" key="1">
    <citation type="submission" date="2018-05" db="EMBL/GenBank/DDBJ databases">
        <title>Acuticoccus sediminis sp. nov., isolated from deep-sea sediment of Indian Ocean.</title>
        <authorList>
            <person name="Liu X."/>
            <person name="Lai Q."/>
            <person name="Du Y."/>
            <person name="Sun F."/>
            <person name="Zhang X."/>
            <person name="Wang S."/>
            <person name="Shao Z."/>
        </authorList>
    </citation>
    <scope>NUCLEOTIDE SEQUENCE [LARGE SCALE GENOMIC DNA]</scope>
    <source>
        <strain evidence="1 2">PTG4-2</strain>
    </source>
</reference>
<organism evidence="1 2">
    <name type="scientific">Acuticoccus sediminis</name>
    <dbReference type="NCBI Taxonomy" id="2184697"/>
    <lineage>
        <taxon>Bacteria</taxon>
        <taxon>Pseudomonadati</taxon>
        <taxon>Pseudomonadota</taxon>
        <taxon>Alphaproteobacteria</taxon>
        <taxon>Hyphomicrobiales</taxon>
        <taxon>Amorphaceae</taxon>
        <taxon>Acuticoccus</taxon>
    </lineage>
</organism>
<sequence length="66" mass="7357">MSESAEPLVTREELTVLLAHAGLNPAPAQFEEMFAAVQYVRAMSDRLKRDFTFADEPAHAFSAARF</sequence>
<evidence type="ECO:0000313" key="1">
    <source>
        <dbReference type="EMBL" id="RAI01993.1"/>
    </source>
</evidence>
<keyword evidence="2" id="KW-1185">Reference proteome</keyword>
<gene>
    <name evidence="1" type="ORF">DLJ53_11445</name>
</gene>
<dbReference type="EMBL" id="QHHQ01000002">
    <property type="protein sequence ID" value="RAI01993.1"/>
    <property type="molecule type" value="Genomic_DNA"/>
</dbReference>
<dbReference type="AlphaFoldDB" id="A0A8B2NW31"/>
<comment type="caution">
    <text evidence="1">The sequence shown here is derived from an EMBL/GenBank/DDBJ whole genome shotgun (WGS) entry which is preliminary data.</text>
</comment>
<protein>
    <recommendedName>
        <fullName evidence="3">DUF4089 domain-containing protein</fullName>
    </recommendedName>
</protein>
<proteinExistence type="predicted"/>
<dbReference type="OrthoDB" id="8452775at2"/>
<dbReference type="RefSeq" id="WP_111345257.1">
    <property type="nucleotide sequence ID" value="NZ_JAIWKD010000002.1"/>
</dbReference>
<name>A0A8B2NW31_9HYPH</name>
<dbReference type="Proteomes" id="UP000249590">
    <property type="component" value="Unassembled WGS sequence"/>
</dbReference>
<evidence type="ECO:0000313" key="2">
    <source>
        <dbReference type="Proteomes" id="UP000249590"/>
    </source>
</evidence>
<accession>A0A8B2NW31</accession>
<evidence type="ECO:0008006" key="3">
    <source>
        <dbReference type="Google" id="ProtNLM"/>
    </source>
</evidence>